<dbReference type="EMBL" id="CP002376">
    <property type="protein sequence ID" value="AEZ59672.1"/>
    <property type="molecule type" value="Genomic_DNA"/>
</dbReference>
<dbReference type="KEGG" id="tpg:TPEGAU_0411a"/>
<dbReference type="Proteomes" id="UP000008192">
    <property type="component" value="Chromosome"/>
</dbReference>
<protein>
    <submittedName>
        <fullName evidence="1">Uncharacterized protein</fullName>
    </submittedName>
</protein>
<dbReference type="AlphaFoldDB" id="A0AAU8PGK6"/>
<accession>A0AAU8PGK6</accession>
<name>A0AAU8PGK6_TREPG</name>
<gene>
    <name evidence="1" type="ordered locus">TPEGAU_0411a</name>
</gene>
<organism evidence="1 2">
    <name type="scientific">Treponema pallidum subsp. pertenue (strain Gauthier)</name>
    <dbReference type="NCBI Taxonomy" id="491080"/>
    <lineage>
        <taxon>Bacteria</taxon>
        <taxon>Pseudomonadati</taxon>
        <taxon>Spirochaetota</taxon>
        <taxon>Spirochaetia</taxon>
        <taxon>Spirochaetales</taxon>
        <taxon>Treponemataceae</taxon>
        <taxon>Treponema</taxon>
    </lineage>
</organism>
<sequence length="53" mass="6088">MCRKGKERGKRGDSALPTLLFLPYNRFSFPAGVQAARLPKVEPFFFVLFQKVK</sequence>
<evidence type="ECO:0000313" key="2">
    <source>
        <dbReference type="Proteomes" id="UP000008192"/>
    </source>
</evidence>
<proteinExistence type="predicted"/>
<reference evidence="2" key="1">
    <citation type="journal article" date="2012" name="PLoS Negl. Trop. Dis.">
        <title>Whole genome sequences of three Treponema pallidum ssp. pertenue strains: yaws and syphilis treponemes differ in less than 0.2% of the genome sequence.</title>
        <authorList>
            <person name="Cejkova D."/>
            <person name="Zobanikova M."/>
            <person name="Chen L."/>
            <person name="Pospisilova P."/>
            <person name="Strouhal M."/>
            <person name="Qin X."/>
            <person name="Mikalova L."/>
            <person name="Norris S.J."/>
            <person name="Muzny D.M."/>
            <person name="Gibbs R.A."/>
            <person name="Fulton L.L."/>
            <person name="Sodergren E."/>
            <person name="Weinstock G.M."/>
            <person name="Smajs D."/>
        </authorList>
    </citation>
    <scope>NUCLEOTIDE SEQUENCE [LARGE SCALE GENOMIC DNA]</scope>
    <source>
        <strain evidence="2">Gauthier</strain>
    </source>
</reference>
<evidence type="ECO:0000313" key="1">
    <source>
        <dbReference type="EMBL" id="AEZ59672.1"/>
    </source>
</evidence>